<sequence length="613" mass="68588">MDFLKRFGRQNEAEEKADYREIHQDGKEMGEPKDEKNDAEIKDESTDSETGRDKWGSKMDFILSCLGYAIGLGNVWRFPYMCFTNGGGAFLMVYLLMLSLAALPVMVLEMLFGQFSNLGCVSVWRMSPLFKGIGFGMALISMYFCMYYNIIIAYTIYYMVASFKNPLPWSHCGNEWNSENCYTDASRTSNISATDASVTDASATDVTPFSTEDTMPDNSSKVWAAEEFWENHVLGMTTGLHDLGGIRWELLGCFWLAWIVVYFCIIKGVKTSGKVVYFTAVFPFVVLVILLIRGVTLEGAGQGIVYFIKPEFEKLMDARVWTAAANQVFISFGAGWGGVLTLASYNDYRNNSIRDCMILVSLGALTSVMAGFVVFSVLGFMAHDTGLAIEDVVRADSQFVTLETVITAIVDELSEIAPWVQKKRFFIILGTCASMAVIGLPLCFEGGIYVEQLLDWYSAGFSPIILGLIEIVVICHVYGYRKFRQDLRHMLGFYPNNFWFVCWLVIAPLLIVVVLIYTFVDYTPASLGDYSYPPWAQAIGWFLTFTSILCIICYAIYNVIYLQTGTIKERIIAASKPAPEWGPSHNAHRIEAGYRPLPGRGAKSIPGDTDTKV</sequence>
<dbReference type="EMBL" id="MRZV01001420">
    <property type="protein sequence ID" value="PIK37995.1"/>
    <property type="molecule type" value="Genomic_DNA"/>
</dbReference>
<feature type="binding site" evidence="6">
    <location>
        <position position="67"/>
    </location>
    <ligand>
        <name>Na(+)</name>
        <dbReference type="ChEBI" id="CHEBI:29101"/>
        <label>1</label>
    </ligand>
</feature>
<dbReference type="Proteomes" id="UP000230750">
    <property type="component" value="Unassembled WGS sequence"/>
</dbReference>
<gene>
    <name evidence="11" type="ORF">BSL78_25162</name>
</gene>
<feature type="transmembrane region" description="Helical" evidence="10">
    <location>
        <begin position="324"/>
        <end position="345"/>
    </location>
</feature>
<feature type="region of interest" description="Disordered" evidence="9">
    <location>
        <begin position="1"/>
        <end position="52"/>
    </location>
</feature>
<evidence type="ECO:0000256" key="10">
    <source>
        <dbReference type="SAM" id="Phobius"/>
    </source>
</evidence>
<name>A0A2G8JQP0_STIJA</name>
<feature type="transmembrane region" description="Helical" evidence="10">
    <location>
        <begin position="425"/>
        <end position="450"/>
    </location>
</feature>
<evidence type="ECO:0000256" key="6">
    <source>
        <dbReference type="PIRSR" id="PIRSR600175-1"/>
    </source>
</evidence>
<feature type="binding site" evidence="6">
    <location>
        <position position="69"/>
    </location>
    <ligand>
        <name>Na(+)</name>
        <dbReference type="ChEBI" id="CHEBI:29101"/>
        <label>1</label>
    </ligand>
</feature>
<dbReference type="InterPro" id="IPR037272">
    <property type="entry name" value="SNS_sf"/>
</dbReference>
<dbReference type="STRING" id="307972.A0A2G8JQP0"/>
<dbReference type="PANTHER" id="PTHR11616:SF265">
    <property type="entry name" value="TRANSPORTER"/>
    <property type="match status" value="1"/>
</dbReference>
<dbReference type="GO" id="GO:0046872">
    <property type="term" value="F:metal ion binding"/>
    <property type="evidence" value="ECO:0007669"/>
    <property type="project" value="UniProtKB-KW"/>
</dbReference>
<feature type="transmembrane region" description="Helical" evidence="10">
    <location>
        <begin position="246"/>
        <end position="266"/>
    </location>
</feature>
<feature type="transmembrane region" description="Helical" evidence="10">
    <location>
        <begin position="133"/>
        <end position="160"/>
    </location>
</feature>
<dbReference type="PANTHER" id="PTHR11616">
    <property type="entry name" value="SODIUM/CHLORIDE DEPENDENT TRANSPORTER"/>
    <property type="match status" value="1"/>
</dbReference>
<reference evidence="11 12" key="1">
    <citation type="journal article" date="2017" name="PLoS Biol.">
        <title>The sea cucumber genome provides insights into morphological evolution and visceral regeneration.</title>
        <authorList>
            <person name="Zhang X."/>
            <person name="Sun L."/>
            <person name="Yuan J."/>
            <person name="Sun Y."/>
            <person name="Gao Y."/>
            <person name="Zhang L."/>
            <person name="Li S."/>
            <person name="Dai H."/>
            <person name="Hamel J.F."/>
            <person name="Liu C."/>
            <person name="Yu Y."/>
            <person name="Liu S."/>
            <person name="Lin W."/>
            <person name="Guo K."/>
            <person name="Jin S."/>
            <person name="Xu P."/>
            <person name="Storey K.B."/>
            <person name="Huan P."/>
            <person name="Zhang T."/>
            <person name="Zhou Y."/>
            <person name="Zhang J."/>
            <person name="Lin C."/>
            <person name="Li X."/>
            <person name="Xing L."/>
            <person name="Huo D."/>
            <person name="Sun M."/>
            <person name="Wang L."/>
            <person name="Mercier A."/>
            <person name="Li F."/>
            <person name="Yang H."/>
            <person name="Xiang J."/>
        </authorList>
    </citation>
    <scope>NUCLEOTIDE SEQUENCE [LARGE SCALE GENOMIC DNA]</scope>
    <source>
        <strain evidence="11">Shaxun</strain>
        <tissue evidence="11">Muscle</tissue>
    </source>
</reference>
<feature type="compositionally biased region" description="Basic and acidic residues" evidence="9">
    <location>
        <begin position="9"/>
        <end position="52"/>
    </location>
</feature>
<feature type="binding site" evidence="6">
    <location>
        <position position="74"/>
    </location>
    <ligand>
        <name>Na(+)</name>
        <dbReference type="ChEBI" id="CHEBI:29101"/>
        <label>1</label>
    </ligand>
</feature>
<keyword evidence="7" id="KW-1015">Disulfide bond</keyword>
<comment type="similarity">
    <text evidence="8">Belongs to the sodium:neurotransmitter symporter (SNF) (TC 2.A.22) family.</text>
</comment>
<feature type="transmembrane region" description="Helical" evidence="10">
    <location>
        <begin position="456"/>
        <end position="478"/>
    </location>
</feature>
<dbReference type="PROSITE" id="PS00610">
    <property type="entry name" value="NA_NEUROTRAN_SYMP_1"/>
    <property type="match status" value="1"/>
</dbReference>
<dbReference type="GO" id="GO:0015293">
    <property type="term" value="F:symporter activity"/>
    <property type="evidence" value="ECO:0007669"/>
    <property type="project" value="UniProtKB-KW"/>
</dbReference>
<accession>A0A2G8JQP0</accession>
<dbReference type="SUPFAM" id="SSF161070">
    <property type="entry name" value="SNF-like"/>
    <property type="match status" value="1"/>
</dbReference>
<comment type="subcellular location">
    <subcellularLocation>
        <location evidence="1">Membrane</location>
        <topology evidence="1">Multi-pass membrane protein</topology>
    </subcellularLocation>
</comment>
<evidence type="ECO:0000256" key="8">
    <source>
        <dbReference type="RuleBase" id="RU003732"/>
    </source>
</evidence>
<dbReference type="InterPro" id="IPR000175">
    <property type="entry name" value="Na/ntran_symport"/>
</dbReference>
<feature type="disulfide bond" evidence="7">
    <location>
        <begin position="172"/>
        <end position="181"/>
    </location>
</feature>
<feature type="transmembrane region" description="Helical" evidence="10">
    <location>
        <begin position="357"/>
        <end position="383"/>
    </location>
</feature>
<evidence type="ECO:0000256" key="5">
    <source>
        <dbReference type="ARBA" id="ARBA00023136"/>
    </source>
</evidence>
<dbReference type="GO" id="GO:0005886">
    <property type="term" value="C:plasma membrane"/>
    <property type="evidence" value="ECO:0007669"/>
    <property type="project" value="TreeGrafter"/>
</dbReference>
<keyword evidence="8" id="KW-0769">Symport</keyword>
<keyword evidence="5 10" id="KW-0472">Membrane</keyword>
<feature type="transmembrane region" description="Helical" evidence="10">
    <location>
        <begin position="395"/>
        <end position="413"/>
    </location>
</feature>
<feature type="binding site" evidence="6">
    <location>
        <position position="397"/>
    </location>
    <ligand>
        <name>Na(+)</name>
        <dbReference type="ChEBI" id="CHEBI:29101"/>
        <label>1</label>
    </ligand>
</feature>
<keyword evidence="6" id="KW-0479">Metal-binding</keyword>
<keyword evidence="6" id="KW-0915">Sodium</keyword>
<dbReference type="PRINTS" id="PR00176">
    <property type="entry name" value="NANEUSMPORT"/>
</dbReference>
<protein>
    <recommendedName>
        <fullName evidence="8">Transporter</fullName>
    </recommendedName>
</protein>
<keyword evidence="2 8" id="KW-0813">Transport</keyword>
<evidence type="ECO:0000256" key="4">
    <source>
        <dbReference type="ARBA" id="ARBA00022989"/>
    </source>
</evidence>
<feature type="transmembrane region" description="Helical" evidence="10">
    <location>
        <begin position="539"/>
        <end position="560"/>
    </location>
</feature>
<dbReference type="PROSITE" id="PS50267">
    <property type="entry name" value="NA_NEUROTRAN_SYMP_3"/>
    <property type="match status" value="1"/>
</dbReference>
<evidence type="ECO:0000256" key="2">
    <source>
        <dbReference type="ARBA" id="ARBA00022448"/>
    </source>
</evidence>
<feature type="region of interest" description="Disordered" evidence="9">
    <location>
        <begin position="594"/>
        <end position="613"/>
    </location>
</feature>
<feature type="transmembrane region" description="Helical" evidence="10">
    <location>
        <begin position="498"/>
        <end position="519"/>
    </location>
</feature>
<organism evidence="11 12">
    <name type="scientific">Stichopus japonicus</name>
    <name type="common">Sea cucumber</name>
    <dbReference type="NCBI Taxonomy" id="307972"/>
    <lineage>
        <taxon>Eukaryota</taxon>
        <taxon>Metazoa</taxon>
        <taxon>Echinodermata</taxon>
        <taxon>Eleutherozoa</taxon>
        <taxon>Echinozoa</taxon>
        <taxon>Holothuroidea</taxon>
        <taxon>Aspidochirotacea</taxon>
        <taxon>Aspidochirotida</taxon>
        <taxon>Stichopodidae</taxon>
        <taxon>Apostichopus</taxon>
    </lineage>
</organism>
<evidence type="ECO:0000313" key="12">
    <source>
        <dbReference type="Proteomes" id="UP000230750"/>
    </source>
</evidence>
<keyword evidence="12" id="KW-1185">Reference proteome</keyword>
<keyword evidence="3 8" id="KW-0812">Transmembrane</keyword>
<feature type="binding site" evidence="6">
    <location>
        <position position="396"/>
    </location>
    <ligand>
        <name>Na(+)</name>
        <dbReference type="ChEBI" id="CHEBI:29101"/>
        <label>1</label>
    </ligand>
</feature>
<proteinExistence type="inferred from homology"/>
<evidence type="ECO:0000256" key="3">
    <source>
        <dbReference type="ARBA" id="ARBA00022692"/>
    </source>
</evidence>
<comment type="caution">
    <text evidence="11">The sequence shown here is derived from an EMBL/GenBank/DDBJ whole genome shotgun (WGS) entry which is preliminary data.</text>
</comment>
<evidence type="ECO:0000313" key="11">
    <source>
        <dbReference type="EMBL" id="PIK37995.1"/>
    </source>
</evidence>
<dbReference type="GO" id="GO:0006865">
    <property type="term" value="P:amino acid transport"/>
    <property type="evidence" value="ECO:0007669"/>
    <property type="project" value="TreeGrafter"/>
</dbReference>
<dbReference type="Pfam" id="PF00209">
    <property type="entry name" value="SNF"/>
    <property type="match status" value="2"/>
</dbReference>
<evidence type="ECO:0000256" key="7">
    <source>
        <dbReference type="PIRSR" id="PIRSR600175-2"/>
    </source>
</evidence>
<feature type="binding site" evidence="6">
    <location>
        <position position="331"/>
    </location>
    <ligand>
        <name>Na(+)</name>
        <dbReference type="ChEBI" id="CHEBI:29101"/>
        <label>1</label>
    </ligand>
</feature>
<dbReference type="AlphaFoldDB" id="A0A2G8JQP0"/>
<keyword evidence="4 10" id="KW-1133">Transmembrane helix</keyword>
<feature type="transmembrane region" description="Helical" evidence="10">
    <location>
        <begin position="61"/>
        <end position="79"/>
    </location>
</feature>
<dbReference type="GO" id="GO:0035725">
    <property type="term" value="P:sodium ion transmembrane transport"/>
    <property type="evidence" value="ECO:0007669"/>
    <property type="project" value="TreeGrafter"/>
</dbReference>
<evidence type="ECO:0000256" key="9">
    <source>
        <dbReference type="SAM" id="MobiDB-lite"/>
    </source>
</evidence>
<feature type="transmembrane region" description="Helical" evidence="10">
    <location>
        <begin position="91"/>
        <end position="112"/>
    </location>
</feature>
<evidence type="ECO:0000256" key="1">
    <source>
        <dbReference type="ARBA" id="ARBA00004141"/>
    </source>
</evidence>
<feature type="transmembrane region" description="Helical" evidence="10">
    <location>
        <begin position="275"/>
        <end position="292"/>
    </location>
</feature>
<dbReference type="OrthoDB" id="6581954at2759"/>